<evidence type="ECO:0000313" key="3">
    <source>
        <dbReference type="EMBL" id="KAJ7342582.1"/>
    </source>
</evidence>
<keyword evidence="4" id="KW-1185">Reference proteome</keyword>
<feature type="compositionally biased region" description="Pro residues" evidence="2">
    <location>
        <begin position="450"/>
        <end position="460"/>
    </location>
</feature>
<organism evidence="3 4">
    <name type="scientific">Mycena albidolilacea</name>
    <dbReference type="NCBI Taxonomy" id="1033008"/>
    <lineage>
        <taxon>Eukaryota</taxon>
        <taxon>Fungi</taxon>
        <taxon>Dikarya</taxon>
        <taxon>Basidiomycota</taxon>
        <taxon>Agaricomycotina</taxon>
        <taxon>Agaricomycetes</taxon>
        <taxon>Agaricomycetidae</taxon>
        <taxon>Agaricales</taxon>
        <taxon>Marasmiineae</taxon>
        <taxon>Mycenaceae</taxon>
        <taxon>Mycena</taxon>
    </lineage>
</organism>
<feature type="compositionally biased region" description="Low complexity" evidence="2">
    <location>
        <begin position="435"/>
        <end position="444"/>
    </location>
</feature>
<feature type="region of interest" description="Disordered" evidence="2">
    <location>
        <begin position="435"/>
        <end position="468"/>
    </location>
</feature>
<feature type="compositionally biased region" description="Pro residues" evidence="2">
    <location>
        <begin position="124"/>
        <end position="136"/>
    </location>
</feature>
<reference evidence="3" key="1">
    <citation type="submission" date="2023-03" db="EMBL/GenBank/DDBJ databases">
        <title>Massive genome expansion in bonnet fungi (Mycena s.s.) driven by repeated elements and novel gene families across ecological guilds.</title>
        <authorList>
            <consortium name="Lawrence Berkeley National Laboratory"/>
            <person name="Harder C.B."/>
            <person name="Miyauchi S."/>
            <person name="Viragh M."/>
            <person name="Kuo A."/>
            <person name="Thoen E."/>
            <person name="Andreopoulos B."/>
            <person name="Lu D."/>
            <person name="Skrede I."/>
            <person name="Drula E."/>
            <person name="Henrissat B."/>
            <person name="Morin E."/>
            <person name="Kohler A."/>
            <person name="Barry K."/>
            <person name="LaButti K."/>
            <person name="Morin E."/>
            <person name="Salamov A."/>
            <person name="Lipzen A."/>
            <person name="Mereny Z."/>
            <person name="Hegedus B."/>
            <person name="Baldrian P."/>
            <person name="Stursova M."/>
            <person name="Weitz H."/>
            <person name="Taylor A."/>
            <person name="Grigoriev I.V."/>
            <person name="Nagy L.G."/>
            <person name="Martin F."/>
            <person name="Kauserud H."/>
        </authorList>
    </citation>
    <scope>NUCLEOTIDE SEQUENCE</scope>
    <source>
        <strain evidence="3">CBHHK002</strain>
    </source>
</reference>
<evidence type="ECO:0000256" key="1">
    <source>
        <dbReference type="SAM" id="Coils"/>
    </source>
</evidence>
<evidence type="ECO:0000256" key="2">
    <source>
        <dbReference type="SAM" id="MobiDB-lite"/>
    </source>
</evidence>
<comment type="caution">
    <text evidence="3">The sequence shown here is derived from an EMBL/GenBank/DDBJ whole genome shotgun (WGS) entry which is preliminary data.</text>
</comment>
<sequence>MDYPEHIPPLPTSVMEYRSFQARQPLQQEQPFSQPVPNGHTHSESTQPPMAYSHGYPTPPSRLSALSPVQQQQQQQQAAHGVPQRQRIYAAPINLSANPPPVQVPQRPFAAGPVSRPSSSSSQPPAPTNAYPPRPSYPAMTAPSALSGPPHPQPPTNAPRHHPQAPMLSTSQSQLRAPLSAPLSTVLESAWAEYTHKLEARVAQMESDALTAAAEKARLATELRQAGATVQGLQNYLQQMEQTEVRLRGERGEARAEVERLRGMCDAFKRECGALGKARREALEEVQRVNGVALASQRDVERLRQERNGLRARLRLLSTNGALDAPGTHVVASDMTIKPDPDLRPKSEPPKSEPLDELELQYPPDVEEAVANTNAMSISLIDNALSFPTDASSTHFTFDPASGQDSQEDRKRSRVEYEADGANADLDLAGYADAEGAQRSAPRPRLLHPRPAPSLGPEFPPALAGGTNAGGGGGGAAFAFPQLRSMDVKGMNSPVRWFMAVRRKGTGAGPEGGGG</sequence>
<feature type="region of interest" description="Disordered" evidence="2">
    <location>
        <begin position="395"/>
        <end position="414"/>
    </location>
</feature>
<proteinExistence type="predicted"/>
<feature type="compositionally biased region" description="Basic and acidic residues" evidence="2">
    <location>
        <begin position="337"/>
        <end position="354"/>
    </location>
</feature>
<gene>
    <name evidence="3" type="ORF">DFH08DRAFT_241075</name>
</gene>
<accession>A0AAD6ZX05</accession>
<evidence type="ECO:0000313" key="4">
    <source>
        <dbReference type="Proteomes" id="UP001218218"/>
    </source>
</evidence>
<dbReference type="EMBL" id="JARIHO010000025">
    <property type="protein sequence ID" value="KAJ7342582.1"/>
    <property type="molecule type" value="Genomic_DNA"/>
</dbReference>
<name>A0AAD6ZX05_9AGAR</name>
<dbReference type="AlphaFoldDB" id="A0AAD6ZX05"/>
<keyword evidence="1" id="KW-0175">Coiled coil</keyword>
<feature type="region of interest" description="Disordered" evidence="2">
    <location>
        <begin position="1"/>
        <end position="180"/>
    </location>
</feature>
<protein>
    <submittedName>
        <fullName evidence="3">Uncharacterized protein</fullName>
    </submittedName>
</protein>
<dbReference type="Proteomes" id="UP001218218">
    <property type="component" value="Unassembled WGS sequence"/>
</dbReference>
<feature type="coiled-coil region" evidence="1">
    <location>
        <begin position="233"/>
        <end position="320"/>
    </location>
</feature>
<feature type="region of interest" description="Disordered" evidence="2">
    <location>
        <begin position="323"/>
        <end position="358"/>
    </location>
</feature>
<feature type="compositionally biased region" description="Pro residues" evidence="2">
    <location>
        <begin position="1"/>
        <end position="11"/>
    </location>
</feature>
<feature type="compositionally biased region" description="Polar residues" evidence="2">
    <location>
        <begin position="21"/>
        <end position="36"/>
    </location>
</feature>
<feature type="compositionally biased region" description="Low complexity" evidence="2">
    <location>
        <begin position="113"/>
        <end position="123"/>
    </location>
</feature>